<dbReference type="Pfam" id="PF07690">
    <property type="entry name" value="MFS_1"/>
    <property type="match status" value="1"/>
</dbReference>
<feature type="transmembrane region" description="Helical" evidence="7">
    <location>
        <begin position="473"/>
        <end position="494"/>
    </location>
</feature>
<feature type="transmembrane region" description="Helical" evidence="7">
    <location>
        <begin position="375"/>
        <end position="396"/>
    </location>
</feature>
<dbReference type="PANTHER" id="PTHR23501:SF1">
    <property type="entry name" value="TRANSPORT PROTEIN HSRA-RELATED"/>
    <property type="match status" value="1"/>
</dbReference>
<evidence type="ECO:0000256" key="6">
    <source>
        <dbReference type="ARBA" id="ARBA00023136"/>
    </source>
</evidence>
<feature type="transmembrane region" description="Helical" evidence="7">
    <location>
        <begin position="305"/>
        <end position="322"/>
    </location>
</feature>
<name>A0A5D3F4N1_9ACTN</name>
<keyword evidence="3" id="KW-1003">Cell membrane</keyword>
<evidence type="ECO:0000313" key="10">
    <source>
        <dbReference type="Proteomes" id="UP000323505"/>
    </source>
</evidence>
<protein>
    <submittedName>
        <fullName evidence="9">DHA2 family efflux MFS transporter permease subunit</fullName>
    </submittedName>
</protein>
<feature type="transmembrane region" description="Helical" evidence="7">
    <location>
        <begin position="85"/>
        <end position="110"/>
    </location>
</feature>
<dbReference type="InterPro" id="IPR004638">
    <property type="entry name" value="EmrB-like"/>
</dbReference>
<sequence>MPGAGRFCRTPLEYSRSLRSLTVRESVSRCSNFAAVPPERPTVPACPRARALDDWKSLLTAPASQKTADGPLKEPDAGGGLDRGVLVVAGVVVLGAIMSILDVTVVNVAINDLAKEFNTSLATIQWVATGYTLALATVIPITGWASARFGTKRLYMASIGLFVIGSTLAGLAWSAESLIFFRVLQGLGGGMIMPAAMTIMTQAAGPQRVGQVMSIVGVPMLLGPILGPIIGGYLVDDVSWRWIFFINLPIGIVALVLAGRVLKRDEPKPAERLDLIGLLLLSPGLASLIYGVAKGAEERDFMQTQPLVFTVVGAALVIGFVFRALSAQNPLIDLRLLRRRSVAAASGTMVMFITAFMGAMLLLPLYYQTVRGEGAMAAGLLLAPQGLGAMVTMPIGGKLTDRIGPGRVVLFGLVVVVLSVAGFAAVLGADTSYWVLGSVLFVMGLGMGMTMMPTMAAAIQTLVHDEVPRASTMLNIIQQVSASIGTAGMSVLLANRLTSELGGGEIGSTQKPPPEVMAKIAGPMADAFQHTYLYAVGLIALAFIPALLLPRRRPDTTAASTVDAPMPMH</sequence>
<feature type="transmembrane region" description="Helical" evidence="7">
    <location>
        <begin position="240"/>
        <end position="261"/>
    </location>
</feature>
<evidence type="ECO:0000259" key="8">
    <source>
        <dbReference type="PROSITE" id="PS50850"/>
    </source>
</evidence>
<evidence type="ECO:0000256" key="1">
    <source>
        <dbReference type="ARBA" id="ARBA00004651"/>
    </source>
</evidence>
<keyword evidence="10" id="KW-1185">Reference proteome</keyword>
<keyword evidence="4 7" id="KW-0812">Transmembrane</keyword>
<dbReference type="InterPro" id="IPR020846">
    <property type="entry name" value="MFS_dom"/>
</dbReference>
<comment type="caution">
    <text evidence="9">The sequence shown here is derived from an EMBL/GenBank/DDBJ whole genome shotgun (WGS) entry which is preliminary data.</text>
</comment>
<proteinExistence type="predicted"/>
<dbReference type="AlphaFoldDB" id="A0A5D3F4N1"/>
<keyword evidence="5 7" id="KW-1133">Transmembrane helix</keyword>
<dbReference type="Gene3D" id="1.20.1250.20">
    <property type="entry name" value="MFS general substrate transporter like domains"/>
    <property type="match status" value="2"/>
</dbReference>
<comment type="subcellular location">
    <subcellularLocation>
        <location evidence="1">Cell membrane</location>
        <topology evidence="1">Multi-pass membrane protein</topology>
    </subcellularLocation>
</comment>
<feature type="transmembrane region" description="Helical" evidence="7">
    <location>
        <begin position="179"/>
        <end position="200"/>
    </location>
</feature>
<evidence type="ECO:0000256" key="5">
    <source>
        <dbReference type="ARBA" id="ARBA00022989"/>
    </source>
</evidence>
<dbReference type="Proteomes" id="UP000323505">
    <property type="component" value="Unassembled WGS sequence"/>
</dbReference>
<feature type="transmembrane region" description="Helical" evidence="7">
    <location>
        <begin position="273"/>
        <end position="293"/>
    </location>
</feature>
<feature type="transmembrane region" description="Helical" evidence="7">
    <location>
        <begin position="433"/>
        <end position="452"/>
    </location>
</feature>
<keyword evidence="6 7" id="KW-0472">Membrane</keyword>
<organism evidence="9 10">
    <name type="scientific">Actinomadura decatromicini</name>
    <dbReference type="NCBI Taxonomy" id="2604572"/>
    <lineage>
        <taxon>Bacteria</taxon>
        <taxon>Bacillati</taxon>
        <taxon>Actinomycetota</taxon>
        <taxon>Actinomycetes</taxon>
        <taxon>Streptosporangiales</taxon>
        <taxon>Thermomonosporaceae</taxon>
        <taxon>Actinomadura</taxon>
    </lineage>
</organism>
<evidence type="ECO:0000256" key="2">
    <source>
        <dbReference type="ARBA" id="ARBA00022448"/>
    </source>
</evidence>
<feature type="transmembrane region" description="Helical" evidence="7">
    <location>
        <begin position="154"/>
        <end position="173"/>
    </location>
</feature>
<reference evidence="9 10" key="1">
    <citation type="submission" date="2019-08" db="EMBL/GenBank/DDBJ databases">
        <title>Actinomadura sp. nov. CYP1-5 isolated from mountain soil.</title>
        <authorList>
            <person name="Songsumanus A."/>
            <person name="Kuncharoen N."/>
            <person name="Kudo T."/>
            <person name="Yuki M."/>
            <person name="Igarashi Y."/>
            <person name="Tanasupawat S."/>
        </authorList>
    </citation>
    <scope>NUCLEOTIDE SEQUENCE [LARGE SCALE GENOMIC DNA]</scope>
    <source>
        <strain evidence="9 10">CYP1-5</strain>
    </source>
</reference>
<feature type="transmembrane region" description="Helical" evidence="7">
    <location>
        <begin position="212"/>
        <end position="234"/>
    </location>
</feature>
<evidence type="ECO:0000256" key="7">
    <source>
        <dbReference type="SAM" id="Phobius"/>
    </source>
</evidence>
<dbReference type="InterPro" id="IPR011701">
    <property type="entry name" value="MFS"/>
</dbReference>
<feature type="transmembrane region" description="Helical" evidence="7">
    <location>
        <begin position="122"/>
        <end position="142"/>
    </location>
</feature>
<dbReference type="GO" id="GO:0022857">
    <property type="term" value="F:transmembrane transporter activity"/>
    <property type="evidence" value="ECO:0007669"/>
    <property type="project" value="InterPro"/>
</dbReference>
<dbReference type="GO" id="GO:0005886">
    <property type="term" value="C:plasma membrane"/>
    <property type="evidence" value="ECO:0007669"/>
    <property type="project" value="UniProtKB-SubCell"/>
</dbReference>
<evidence type="ECO:0000313" key="9">
    <source>
        <dbReference type="EMBL" id="TYK43019.1"/>
    </source>
</evidence>
<evidence type="ECO:0000256" key="4">
    <source>
        <dbReference type="ARBA" id="ARBA00022692"/>
    </source>
</evidence>
<dbReference type="PROSITE" id="PS50850">
    <property type="entry name" value="MFS"/>
    <property type="match status" value="1"/>
</dbReference>
<dbReference type="NCBIfam" id="TIGR00711">
    <property type="entry name" value="efflux_EmrB"/>
    <property type="match status" value="1"/>
</dbReference>
<dbReference type="PANTHER" id="PTHR23501">
    <property type="entry name" value="MAJOR FACILITATOR SUPERFAMILY"/>
    <property type="match status" value="1"/>
</dbReference>
<feature type="transmembrane region" description="Helical" evidence="7">
    <location>
        <begin position="532"/>
        <end position="549"/>
    </location>
</feature>
<gene>
    <name evidence="9" type="ORF">FXF68_39720</name>
</gene>
<keyword evidence="2" id="KW-0813">Transport</keyword>
<dbReference type="InterPro" id="IPR036259">
    <property type="entry name" value="MFS_trans_sf"/>
</dbReference>
<feature type="transmembrane region" description="Helical" evidence="7">
    <location>
        <begin position="408"/>
        <end position="427"/>
    </location>
</feature>
<feature type="domain" description="Major facilitator superfamily (MFS) profile" evidence="8">
    <location>
        <begin position="88"/>
        <end position="554"/>
    </location>
</feature>
<evidence type="ECO:0000256" key="3">
    <source>
        <dbReference type="ARBA" id="ARBA00022475"/>
    </source>
</evidence>
<accession>A0A5D3F4N1</accession>
<dbReference type="CDD" id="cd17503">
    <property type="entry name" value="MFS_LmrB_MDR_like"/>
    <property type="match status" value="1"/>
</dbReference>
<feature type="transmembrane region" description="Helical" evidence="7">
    <location>
        <begin position="342"/>
        <end position="363"/>
    </location>
</feature>
<dbReference type="SUPFAM" id="SSF103473">
    <property type="entry name" value="MFS general substrate transporter"/>
    <property type="match status" value="1"/>
</dbReference>
<dbReference type="PRINTS" id="PR01036">
    <property type="entry name" value="TCRTETB"/>
</dbReference>
<dbReference type="EMBL" id="VSRQ01000013">
    <property type="protein sequence ID" value="TYK43019.1"/>
    <property type="molecule type" value="Genomic_DNA"/>
</dbReference>